<keyword evidence="3" id="KW-0808">Transferase</keyword>
<accession>A0A179GF13</accession>
<evidence type="ECO:0000259" key="1">
    <source>
        <dbReference type="PROSITE" id="PS51186"/>
    </source>
</evidence>
<organism evidence="3 6">
    <name type="scientific">Purpureocillium lilacinum</name>
    <name type="common">Paecilomyces lilacinus</name>
    <dbReference type="NCBI Taxonomy" id="33203"/>
    <lineage>
        <taxon>Eukaryota</taxon>
        <taxon>Fungi</taxon>
        <taxon>Dikarya</taxon>
        <taxon>Ascomycota</taxon>
        <taxon>Pezizomycotina</taxon>
        <taxon>Sordariomycetes</taxon>
        <taxon>Hypocreomycetidae</taxon>
        <taxon>Hypocreales</taxon>
        <taxon>Ophiocordycipitaceae</taxon>
        <taxon>Purpureocillium</taxon>
    </lineage>
</organism>
<dbReference type="GO" id="GO:0016747">
    <property type="term" value="F:acyltransferase activity, transferring groups other than amino-acyl groups"/>
    <property type="evidence" value="ECO:0007669"/>
    <property type="project" value="InterPro"/>
</dbReference>
<dbReference type="PANTHER" id="PTHR43792:SF13">
    <property type="entry name" value="ACETYLTRANSFERASE"/>
    <property type="match status" value="1"/>
</dbReference>
<protein>
    <submittedName>
        <fullName evidence="3">GCN5-related N-acetyltransferase (GNAT) domain-containingprotein</fullName>
    </submittedName>
</protein>
<sequence length="183" mass="20000">MVISYEPWKSASGCAAGHELVQLSLPVLNALGAGDLALARGISSRDYTQYLVSNECRKVWKMRADQVEADSRDSIWITRLVVATQHGTIVGRAGFHGRPSEDGMVEIGYSIDPLCRRQGHARAAVRILLDAAAGDPRVKTVRASIRPDNAPSMNLIKGFGFQIIGEQWDEEDGLELVLELPCN</sequence>
<dbReference type="Proteomes" id="UP000078340">
    <property type="component" value="Unassembled WGS sequence"/>
</dbReference>
<name>A0A179GF13_PURLI</name>
<dbReference type="Proteomes" id="UP000078240">
    <property type="component" value="Unassembled WGS sequence"/>
</dbReference>
<evidence type="ECO:0000313" key="3">
    <source>
        <dbReference type="EMBL" id="OAQ75961.1"/>
    </source>
</evidence>
<comment type="caution">
    <text evidence="3">The sequence shown here is derived from an EMBL/GenBank/DDBJ whole genome shotgun (WGS) entry which is preliminary data.</text>
</comment>
<evidence type="ECO:0000313" key="6">
    <source>
        <dbReference type="Proteomes" id="UP000078340"/>
    </source>
</evidence>
<dbReference type="EMBL" id="JAWRVI010000015">
    <property type="protein sequence ID" value="KAK4090620.1"/>
    <property type="molecule type" value="Genomic_DNA"/>
</dbReference>
<keyword evidence="8" id="KW-1185">Reference proteome</keyword>
<dbReference type="EMBL" id="LSBH01000004">
    <property type="protein sequence ID" value="OAQ80717.1"/>
    <property type="molecule type" value="Genomic_DNA"/>
</dbReference>
<evidence type="ECO:0000313" key="2">
    <source>
        <dbReference type="EMBL" id="KAK4090620.1"/>
    </source>
</evidence>
<dbReference type="EMBL" id="LSBI01000015">
    <property type="protein sequence ID" value="OAQ75961.1"/>
    <property type="molecule type" value="Genomic_DNA"/>
</dbReference>
<evidence type="ECO:0000313" key="4">
    <source>
        <dbReference type="EMBL" id="OAQ80717.1"/>
    </source>
</evidence>
<reference evidence="5 7" key="2">
    <citation type="journal article" date="2016" name="Front. Microbiol.">
        <title>Genome and transcriptome sequences reveal the specific parasitism of the nematophagous Purpureocillium lilacinum 36-1.</title>
        <authorList>
            <person name="Xie J."/>
            <person name="Li S."/>
            <person name="Mo C."/>
            <person name="Xiao X."/>
            <person name="Peng D."/>
            <person name="Wang G."/>
            <person name="Xiao Y."/>
        </authorList>
    </citation>
    <scope>NUCLEOTIDE SEQUENCE [LARGE SCALE GENOMIC DNA]</scope>
    <source>
        <strain evidence="5 7">36-1</strain>
    </source>
</reference>
<evidence type="ECO:0000313" key="5">
    <source>
        <dbReference type="EMBL" id="PWI64885.1"/>
    </source>
</evidence>
<dbReference type="CDD" id="cd04301">
    <property type="entry name" value="NAT_SF"/>
    <property type="match status" value="1"/>
</dbReference>
<dbReference type="InterPro" id="IPR000182">
    <property type="entry name" value="GNAT_dom"/>
</dbReference>
<dbReference type="Pfam" id="PF13302">
    <property type="entry name" value="Acetyltransf_3"/>
    <property type="match status" value="1"/>
</dbReference>
<reference evidence="2" key="4">
    <citation type="submission" date="2023-11" db="EMBL/GenBank/DDBJ databases">
        <authorList>
            <person name="Beijen E."/>
            <person name="Ohm R.A."/>
        </authorList>
    </citation>
    <scope>NUCLEOTIDE SEQUENCE</scope>
    <source>
        <strain evidence="2">CBS 150709</strain>
    </source>
</reference>
<dbReference type="SUPFAM" id="SSF55729">
    <property type="entry name" value="Acyl-CoA N-acyltransferases (Nat)"/>
    <property type="match status" value="1"/>
</dbReference>
<dbReference type="InterPro" id="IPR051531">
    <property type="entry name" value="N-acetyltransferase"/>
</dbReference>
<evidence type="ECO:0000313" key="7">
    <source>
        <dbReference type="Proteomes" id="UP000245956"/>
    </source>
</evidence>
<reference evidence="5" key="1">
    <citation type="submission" date="2015-05" db="EMBL/GenBank/DDBJ databases">
        <authorList>
            <person name="Wang D.B."/>
            <person name="Wang M."/>
        </authorList>
    </citation>
    <scope>NUCLEOTIDE SEQUENCE</scope>
    <source>
        <strain evidence="5">36-1</strain>
    </source>
</reference>
<dbReference type="OMA" id="VGEQWDD"/>
<gene>
    <name evidence="5" type="ORF">PCL_08432</name>
    <name evidence="2" type="ORF">Purlil1_5292</name>
    <name evidence="4" type="ORF">VFPBJ_06302</name>
    <name evidence="3" type="ORF">VFPFJ_10725</name>
</gene>
<dbReference type="Proteomes" id="UP000245956">
    <property type="component" value="Unassembled WGS sequence"/>
</dbReference>
<dbReference type="Proteomes" id="UP001287286">
    <property type="component" value="Unassembled WGS sequence"/>
</dbReference>
<dbReference type="InterPro" id="IPR016181">
    <property type="entry name" value="Acyl_CoA_acyltransferase"/>
</dbReference>
<dbReference type="EMBL" id="LCWV01000042">
    <property type="protein sequence ID" value="PWI64885.1"/>
    <property type="molecule type" value="Genomic_DNA"/>
</dbReference>
<reference evidence="3 6" key="3">
    <citation type="submission" date="2016-02" db="EMBL/GenBank/DDBJ databases">
        <title>Biosynthesis of antibiotic leucinostatins and their inhibition on Phytophthora in bio-control Purpureocillium lilacinum.</title>
        <authorList>
            <person name="Wang G."/>
            <person name="Liu Z."/>
            <person name="Lin R."/>
            <person name="Li E."/>
            <person name="Mao Z."/>
            <person name="Ling J."/>
            <person name="Yin W."/>
            <person name="Xie B."/>
        </authorList>
    </citation>
    <scope>NUCLEOTIDE SEQUENCE [LARGE SCALE GENOMIC DNA]</scope>
    <source>
        <strain evidence="4">PLBJ-1</strain>
        <strain evidence="3">PLFJ-1</strain>
    </source>
</reference>
<dbReference type="Gene3D" id="3.40.630.30">
    <property type="match status" value="1"/>
</dbReference>
<dbReference type="PANTHER" id="PTHR43792">
    <property type="entry name" value="GNAT FAMILY, PUTATIVE (AFU_ORTHOLOGUE AFUA_3G00765)-RELATED-RELATED"/>
    <property type="match status" value="1"/>
</dbReference>
<evidence type="ECO:0000313" key="8">
    <source>
        <dbReference type="Proteomes" id="UP001287286"/>
    </source>
</evidence>
<proteinExistence type="predicted"/>
<dbReference type="AlphaFoldDB" id="A0A179GF13"/>
<dbReference type="PROSITE" id="PS51186">
    <property type="entry name" value="GNAT"/>
    <property type="match status" value="1"/>
</dbReference>
<reference evidence="2 8" key="5">
    <citation type="journal article" date="2024" name="Microbiol. Resour. Announc.">
        <title>Genome annotations for the ascomycete fungi Trichoderma harzianum, Trichoderma aggressivum, and Purpureocillium lilacinum.</title>
        <authorList>
            <person name="Beijen E.P.W."/>
            <person name="Ohm R.A."/>
        </authorList>
    </citation>
    <scope>NUCLEOTIDE SEQUENCE [LARGE SCALE GENOMIC DNA]</scope>
    <source>
        <strain evidence="2 8">CBS 150709</strain>
    </source>
</reference>
<feature type="domain" description="N-acetyltransferase" evidence="1">
    <location>
        <begin position="26"/>
        <end position="183"/>
    </location>
</feature>